<dbReference type="PRINTS" id="PR00455">
    <property type="entry name" value="HTHTETR"/>
</dbReference>
<reference evidence="6 7" key="1">
    <citation type="submission" date="2021-06" db="EMBL/GenBank/DDBJ databases">
        <title>Genome-based taxonomic framework of Microbacterium strains isolated from marine environment, the description of four new species and reclassification of four preexisting species.</title>
        <authorList>
            <person name="Lee S.D."/>
            <person name="Kim S.-M."/>
            <person name="Byeon Y.-S."/>
            <person name="Yang H.L."/>
            <person name="Kim I.S."/>
        </authorList>
    </citation>
    <scope>NUCLEOTIDE SEQUENCE [LARGE SCALE GENOMIC DNA]</scope>
    <source>
        <strain evidence="6 7">KACC 14465</strain>
    </source>
</reference>
<dbReference type="EMBL" id="CP078075">
    <property type="protein sequence ID" value="WDM43634.1"/>
    <property type="molecule type" value="Genomic_DNA"/>
</dbReference>
<feature type="DNA-binding region" description="H-T-H motif" evidence="4">
    <location>
        <begin position="30"/>
        <end position="49"/>
    </location>
</feature>
<evidence type="ECO:0000256" key="3">
    <source>
        <dbReference type="ARBA" id="ARBA00023163"/>
    </source>
</evidence>
<dbReference type="InterPro" id="IPR050109">
    <property type="entry name" value="HTH-type_TetR-like_transc_reg"/>
</dbReference>
<dbReference type="Pfam" id="PF00440">
    <property type="entry name" value="TetR_N"/>
    <property type="match status" value="1"/>
</dbReference>
<dbReference type="PROSITE" id="PS50977">
    <property type="entry name" value="HTH_TETR_2"/>
    <property type="match status" value="1"/>
</dbReference>
<dbReference type="SUPFAM" id="SSF48498">
    <property type="entry name" value="Tetracyclin repressor-like, C-terminal domain"/>
    <property type="match status" value="1"/>
</dbReference>
<dbReference type="SUPFAM" id="SSF46689">
    <property type="entry name" value="Homeodomain-like"/>
    <property type="match status" value="1"/>
</dbReference>
<dbReference type="RefSeq" id="WP_282213761.1">
    <property type="nucleotide sequence ID" value="NZ_BAAAUN010000001.1"/>
</dbReference>
<gene>
    <name evidence="6" type="ORF">KV395_10420</name>
</gene>
<evidence type="ECO:0000256" key="2">
    <source>
        <dbReference type="ARBA" id="ARBA00023125"/>
    </source>
</evidence>
<sequence>MPRPLVPNRRERILDAAEELVLADGFDAMSVAAIAANAGIGKGAVYREFASKRDVLDALLQRGTARLSDRVRAETGERPPLSVAYRASARAVLDDALMTAAFLDDRGILGSHVTDVDDGRYRARHLGVVEWVRDLHSRGELDPRVDPESLALALSSATIGLLSAARLLGPLSAEQLESAIDTVGLMAAGFERN</sequence>
<dbReference type="InterPro" id="IPR009057">
    <property type="entry name" value="Homeodomain-like_sf"/>
</dbReference>
<evidence type="ECO:0000256" key="1">
    <source>
        <dbReference type="ARBA" id="ARBA00023015"/>
    </source>
</evidence>
<keyword evidence="7" id="KW-1185">Reference proteome</keyword>
<dbReference type="PANTHER" id="PTHR30055">
    <property type="entry name" value="HTH-TYPE TRANSCRIPTIONAL REGULATOR RUTR"/>
    <property type="match status" value="1"/>
</dbReference>
<evidence type="ECO:0000259" key="5">
    <source>
        <dbReference type="PROSITE" id="PS50977"/>
    </source>
</evidence>
<keyword evidence="1" id="KW-0805">Transcription regulation</keyword>
<accession>A0ABY7XNF9</accession>
<name>A0ABY7XNF9_MICLT</name>
<protein>
    <submittedName>
        <fullName evidence="6">TetR/AcrR family transcriptional regulator</fullName>
    </submittedName>
</protein>
<dbReference type="InterPro" id="IPR001647">
    <property type="entry name" value="HTH_TetR"/>
</dbReference>
<keyword evidence="2 4" id="KW-0238">DNA-binding</keyword>
<keyword evidence="3" id="KW-0804">Transcription</keyword>
<feature type="domain" description="HTH tetR-type" evidence="5">
    <location>
        <begin position="7"/>
        <end position="67"/>
    </location>
</feature>
<organism evidence="6 7">
    <name type="scientific">Microbacterium luteolum</name>
    <name type="common">Aureobacterium luteolum</name>
    <dbReference type="NCBI Taxonomy" id="69367"/>
    <lineage>
        <taxon>Bacteria</taxon>
        <taxon>Bacillati</taxon>
        <taxon>Actinomycetota</taxon>
        <taxon>Actinomycetes</taxon>
        <taxon>Micrococcales</taxon>
        <taxon>Microbacteriaceae</taxon>
        <taxon>Microbacterium</taxon>
    </lineage>
</organism>
<evidence type="ECO:0000313" key="7">
    <source>
        <dbReference type="Proteomes" id="UP001215097"/>
    </source>
</evidence>
<dbReference type="Gene3D" id="1.10.357.10">
    <property type="entry name" value="Tetracycline Repressor, domain 2"/>
    <property type="match status" value="1"/>
</dbReference>
<evidence type="ECO:0000256" key="4">
    <source>
        <dbReference type="PROSITE-ProRule" id="PRU00335"/>
    </source>
</evidence>
<dbReference type="Proteomes" id="UP001215097">
    <property type="component" value="Chromosome"/>
</dbReference>
<evidence type="ECO:0000313" key="6">
    <source>
        <dbReference type="EMBL" id="WDM43634.1"/>
    </source>
</evidence>
<dbReference type="PANTHER" id="PTHR30055:SF234">
    <property type="entry name" value="HTH-TYPE TRANSCRIPTIONAL REGULATOR BETI"/>
    <property type="match status" value="1"/>
</dbReference>
<proteinExistence type="predicted"/>
<dbReference type="InterPro" id="IPR036271">
    <property type="entry name" value="Tet_transcr_reg_TetR-rel_C_sf"/>
</dbReference>